<keyword evidence="2" id="KW-1185">Reference proteome</keyword>
<gene>
    <name evidence="1" type="ORF">POM88_038596</name>
</gene>
<comment type="caution">
    <text evidence="1">The sequence shown here is derived from an EMBL/GenBank/DDBJ whole genome shotgun (WGS) entry which is preliminary data.</text>
</comment>
<name>A0AAD8H8S4_9APIA</name>
<reference evidence="1" key="1">
    <citation type="submission" date="2023-02" db="EMBL/GenBank/DDBJ databases">
        <title>Genome of toxic invasive species Heracleum sosnowskyi carries increased number of genes despite the absence of recent whole-genome duplications.</title>
        <authorList>
            <person name="Schelkunov M."/>
            <person name="Shtratnikova V."/>
            <person name="Makarenko M."/>
            <person name="Klepikova A."/>
            <person name="Omelchenko D."/>
            <person name="Novikova G."/>
            <person name="Obukhova E."/>
            <person name="Bogdanov V."/>
            <person name="Penin A."/>
            <person name="Logacheva M."/>
        </authorList>
    </citation>
    <scope>NUCLEOTIDE SEQUENCE</scope>
    <source>
        <strain evidence="1">Hsosn_3</strain>
        <tissue evidence="1">Leaf</tissue>
    </source>
</reference>
<dbReference type="AlphaFoldDB" id="A0AAD8H8S4"/>
<proteinExistence type="predicted"/>
<dbReference type="EMBL" id="JAUIZM010000009">
    <property type="protein sequence ID" value="KAK1363035.1"/>
    <property type="molecule type" value="Genomic_DNA"/>
</dbReference>
<evidence type="ECO:0000313" key="1">
    <source>
        <dbReference type="EMBL" id="KAK1363035.1"/>
    </source>
</evidence>
<accession>A0AAD8H8S4</accession>
<reference evidence="1" key="2">
    <citation type="submission" date="2023-05" db="EMBL/GenBank/DDBJ databases">
        <authorList>
            <person name="Schelkunov M.I."/>
        </authorList>
    </citation>
    <scope>NUCLEOTIDE SEQUENCE</scope>
    <source>
        <strain evidence="1">Hsosn_3</strain>
        <tissue evidence="1">Leaf</tissue>
    </source>
</reference>
<organism evidence="1 2">
    <name type="scientific">Heracleum sosnowskyi</name>
    <dbReference type="NCBI Taxonomy" id="360622"/>
    <lineage>
        <taxon>Eukaryota</taxon>
        <taxon>Viridiplantae</taxon>
        <taxon>Streptophyta</taxon>
        <taxon>Embryophyta</taxon>
        <taxon>Tracheophyta</taxon>
        <taxon>Spermatophyta</taxon>
        <taxon>Magnoliopsida</taxon>
        <taxon>eudicotyledons</taxon>
        <taxon>Gunneridae</taxon>
        <taxon>Pentapetalae</taxon>
        <taxon>asterids</taxon>
        <taxon>campanulids</taxon>
        <taxon>Apiales</taxon>
        <taxon>Apiaceae</taxon>
        <taxon>Apioideae</taxon>
        <taxon>apioid superclade</taxon>
        <taxon>Tordylieae</taxon>
        <taxon>Tordyliinae</taxon>
        <taxon>Heracleum</taxon>
    </lineage>
</organism>
<sequence length="161" mass="17926">MPDLGTLLNPYFSSSTLEIPCPNFKPPDQCESSTSPVPDSVKTLYTNHNCSDWEQRLRFPIHSPKKLRALKRCRSKNTNKTITTSGQEDKSPDEISVGVSGQQCVLPFLGARKHIYVTIHNFSLLRFYISVLPIYLSPMIRGSNSNNVMVVSGVVVVKVTA</sequence>
<dbReference type="Proteomes" id="UP001237642">
    <property type="component" value="Unassembled WGS sequence"/>
</dbReference>
<evidence type="ECO:0000313" key="2">
    <source>
        <dbReference type="Proteomes" id="UP001237642"/>
    </source>
</evidence>
<protein>
    <submittedName>
        <fullName evidence="1">Uncharacterized protein</fullName>
    </submittedName>
</protein>